<organism evidence="2 7">
    <name type="scientific">Nicotiana sylvestris</name>
    <name type="common">Wood tobacco</name>
    <name type="synonym">South American tobacco</name>
    <dbReference type="NCBI Taxonomy" id="4096"/>
    <lineage>
        <taxon>Eukaryota</taxon>
        <taxon>Viridiplantae</taxon>
        <taxon>Streptophyta</taxon>
        <taxon>Embryophyta</taxon>
        <taxon>Tracheophyta</taxon>
        <taxon>Spermatophyta</taxon>
        <taxon>Magnoliopsida</taxon>
        <taxon>eudicotyledons</taxon>
        <taxon>Gunneridae</taxon>
        <taxon>Pentapetalae</taxon>
        <taxon>asterids</taxon>
        <taxon>lamiids</taxon>
        <taxon>Solanales</taxon>
        <taxon>Solanaceae</taxon>
        <taxon>Nicotianoideae</taxon>
        <taxon>Nicotianeae</taxon>
        <taxon>Nicotiana</taxon>
    </lineage>
</organism>
<dbReference type="RefSeq" id="XP_009802739.1">
    <property type="nucleotide sequence ID" value="XM_009804437.1"/>
</dbReference>
<dbReference type="RefSeq" id="XP_009802742.1">
    <property type="nucleotide sequence ID" value="XM_009804440.1"/>
</dbReference>
<evidence type="ECO:0000313" key="6">
    <source>
        <dbReference type="RefSeq" id="XP_009802742.1"/>
    </source>
</evidence>
<accession>A0A1U7YHY8</accession>
<evidence type="ECO:0000313" key="2">
    <source>
        <dbReference type="Proteomes" id="UP000189701"/>
    </source>
</evidence>
<dbReference type="RefSeq" id="XP_009802740.1">
    <property type="nucleotide sequence ID" value="XM_009804438.1"/>
</dbReference>
<evidence type="ECO:0000313" key="5">
    <source>
        <dbReference type="RefSeq" id="XP_009802741.1"/>
    </source>
</evidence>
<dbReference type="RefSeq" id="XP_009802741.1">
    <property type="nucleotide sequence ID" value="XM_009804439.1"/>
</dbReference>
<dbReference type="PANTHER" id="PTHR47481">
    <property type="match status" value="1"/>
</dbReference>
<evidence type="ECO:0000256" key="1">
    <source>
        <dbReference type="SAM" id="MobiDB-lite"/>
    </source>
</evidence>
<protein>
    <submittedName>
        <fullName evidence="3 4">Uncharacterized protein LOC104248221</fullName>
    </submittedName>
</protein>
<name>A0A1U7YHY8_NICSY</name>
<dbReference type="Pfam" id="PF14223">
    <property type="entry name" value="Retrotran_gag_2"/>
    <property type="match status" value="1"/>
</dbReference>
<reference evidence="2" key="1">
    <citation type="journal article" date="2013" name="Genome Biol.">
        <title>Reference genomes and transcriptomes of Nicotiana sylvestris and Nicotiana tomentosiformis.</title>
        <authorList>
            <person name="Sierro N."/>
            <person name="Battey J.N."/>
            <person name="Ouadi S."/>
            <person name="Bovet L."/>
            <person name="Goepfert S."/>
            <person name="Bakaher N."/>
            <person name="Peitsch M.C."/>
            <person name="Ivanov N.V."/>
        </authorList>
    </citation>
    <scope>NUCLEOTIDE SEQUENCE [LARGE SCALE GENOMIC DNA]</scope>
</reference>
<proteinExistence type="predicted"/>
<feature type="region of interest" description="Disordered" evidence="1">
    <location>
        <begin position="1"/>
        <end position="22"/>
    </location>
</feature>
<evidence type="ECO:0000313" key="7">
    <source>
        <dbReference type="RefSeq" id="XP_009802743.1"/>
    </source>
</evidence>
<dbReference type="OrthoDB" id="913062at2759"/>
<dbReference type="eggNOG" id="KOG0017">
    <property type="taxonomic scope" value="Eukaryota"/>
</dbReference>
<reference evidence="3 4" key="2">
    <citation type="submission" date="2025-04" db="UniProtKB">
        <authorList>
            <consortium name="RefSeq"/>
        </authorList>
    </citation>
    <scope>IDENTIFICATION</scope>
    <source>
        <tissue evidence="3 4">Leaf</tissue>
    </source>
</reference>
<gene>
    <name evidence="3 4 5 6 7" type="primary">LOC104248221</name>
</gene>
<evidence type="ECO:0000313" key="4">
    <source>
        <dbReference type="RefSeq" id="XP_009802740.1"/>
    </source>
</evidence>
<dbReference type="AlphaFoldDB" id="A0A1U7YHY8"/>
<sequence>MVTSTRETSSAPVSSPTDPIIPSNLSAPSTTGAFIIPPLSQTLPPFSLPPISYSISSMPTSLPGQYSSLNTLPGSLVSSVGLPFQLPFTGSLDPTSLSQFNFVAALAAPNVTNLVTIKLASVEDYLTWRTQFQSPLLSRELLGFVDGSIPLPHLFICDGSGTQQPNPLYRSWVKVDQNVRSWLFATLSREVLMDVHLLPTSRDIWNSLQRCYIDASQAKSVELKRQLTTMRKNGSMSIDQYLREAKQIADSLAAINSPVSS</sequence>
<evidence type="ECO:0000313" key="3">
    <source>
        <dbReference type="RefSeq" id="XP_009802739.1"/>
    </source>
</evidence>
<dbReference type="RefSeq" id="XP_009802743.1">
    <property type="nucleotide sequence ID" value="XM_009804441.1"/>
</dbReference>
<dbReference type="Proteomes" id="UP000189701">
    <property type="component" value="Unplaced"/>
</dbReference>
<keyword evidence="2" id="KW-1185">Reference proteome</keyword>
<dbReference type="PANTHER" id="PTHR47481:SF31">
    <property type="entry name" value="OS01G0873500 PROTEIN"/>
    <property type="match status" value="1"/>
</dbReference>